<keyword evidence="6 9" id="KW-1133">Transmembrane helix</keyword>
<dbReference type="GO" id="GO:0005886">
    <property type="term" value="C:plasma membrane"/>
    <property type="evidence" value="ECO:0007669"/>
    <property type="project" value="UniProtKB-SubCell"/>
</dbReference>
<evidence type="ECO:0000256" key="2">
    <source>
        <dbReference type="ARBA" id="ARBA00005540"/>
    </source>
</evidence>
<dbReference type="Proteomes" id="UP000826793">
    <property type="component" value="Unassembled WGS sequence"/>
</dbReference>
<gene>
    <name evidence="10" type="ORF">H9710_00825</name>
</gene>
<evidence type="ECO:0000256" key="1">
    <source>
        <dbReference type="ARBA" id="ARBA00004651"/>
    </source>
</evidence>
<feature type="transmembrane region" description="Helical" evidence="9">
    <location>
        <begin position="86"/>
        <end position="108"/>
    </location>
</feature>
<keyword evidence="7 8" id="KW-0472">Membrane</keyword>
<feature type="transmembrane region" description="Helical" evidence="9">
    <location>
        <begin position="20"/>
        <end position="42"/>
    </location>
</feature>
<reference evidence="10" key="2">
    <citation type="submission" date="2021-04" db="EMBL/GenBank/DDBJ databases">
        <authorList>
            <person name="Gilroy R."/>
        </authorList>
    </citation>
    <scope>NUCLEOTIDE SEQUENCE</scope>
    <source>
        <strain evidence="10">CHK185-1770</strain>
    </source>
</reference>
<reference evidence="10" key="1">
    <citation type="journal article" date="2021" name="PeerJ">
        <title>Extensive microbial diversity within the chicken gut microbiome revealed by metagenomics and culture.</title>
        <authorList>
            <person name="Gilroy R."/>
            <person name="Ravi A."/>
            <person name="Getino M."/>
            <person name="Pursley I."/>
            <person name="Horton D.L."/>
            <person name="Alikhan N.F."/>
            <person name="Baker D."/>
            <person name="Gharbi K."/>
            <person name="Hall N."/>
            <person name="Watson M."/>
            <person name="Adriaenssens E.M."/>
            <person name="Foster-Nyarko E."/>
            <person name="Jarju S."/>
            <person name="Secka A."/>
            <person name="Antonio M."/>
            <person name="Oren A."/>
            <person name="Chaudhuri R.R."/>
            <person name="La Ragione R."/>
            <person name="Hildebrand F."/>
            <person name="Pallen M.J."/>
        </authorList>
    </citation>
    <scope>NUCLEOTIDE SEQUENCE</scope>
    <source>
        <strain evidence="10">CHK185-1770</strain>
    </source>
</reference>
<feature type="transmembrane region" description="Helical" evidence="9">
    <location>
        <begin position="114"/>
        <end position="134"/>
    </location>
</feature>
<evidence type="ECO:0000256" key="7">
    <source>
        <dbReference type="ARBA" id="ARBA00023136"/>
    </source>
</evidence>
<keyword evidence="5 9" id="KW-0812">Transmembrane</keyword>
<feature type="transmembrane region" description="Helical" evidence="9">
    <location>
        <begin position="173"/>
        <end position="195"/>
    </location>
</feature>
<evidence type="ECO:0000256" key="5">
    <source>
        <dbReference type="ARBA" id="ARBA00022692"/>
    </source>
</evidence>
<accession>A0A9D2MT87</accession>
<dbReference type="PANTHER" id="PTHR38438">
    <property type="entry name" value="RIBOFLAVIN TRANSPORTER RIBU"/>
    <property type="match status" value="1"/>
</dbReference>
<comment type="similarity">
    <text evidence="2 8">Belongs to the prokaryotic riboflavin transporter (P-RFT) (TC 2.A.87) family.</text>
</comment>
<keyword evidence="4 8" id="KW-1003">Cell membrane</keyword>
<evidence type="ECO:0000256" key="4">
    <source>
        <dbReference type="ARBA" id="ARBA00022475"/>
    </source>
</evidence>
<feature type="transmembrane region" description="Helical" evidence="9">
    <location>
        <begin position="54"/>
        <end position="74"/>
    </location>
</feature>
<proteinExistence type="inferred from homology"/>
<name>A0A9D2MT87_9FIRM</name>
<protein>
    <recommendedName>
        <fullName evidence="8">Riboflavin transporter</fullName>
    </recommendedName>
</protein>
<evidence type="ECO:0000256" key="3">
    <source>
        <dbReference type="ARBA" id="ARBA00022448"/>
    </source>
</evidence>
<comment type="caution">
    <text evidence="10">The sequence shown here is derived from an EMBL/GenBank/DDBJ whole genome shotgun (WGS) entry which is preliminary data.</text>
</comment>
<dbReference type="AlphaFoldDB" id="A0A9D2MT87"/>
<dbReference type="Gene3D" id="1.10.1760.20">
    <property type="match status" value="1"/>
</dbReference>
<evidence type="ECO:0000313" key="10">
    <source>
        <dbReference type="EMBL" id="HJB97107.1"/>
    </source>
</evidence>
<dbReference type="PANTHER" id="PTHR38438:SF1">
    <property type="entry name" value="RIBOFLAVIN TRANSPORTER RIBU"/>
    <property type="match status" value="1"/>
</dbReference>
<dbReference type="EMBL" id="DWXG01000006">
    <property type="protein sequence ID" value="HJB97107.1"/>
    <property type="molecule type" value="Genomic_DNA"/>
</dbReference>
<sequence length="208" mass="22708">MQKSAVQKVSSRRRINPRTLAMTAILGAVATVLMMLSFSLPVIPSFVKLDFSELPALIAAFALGPASGVGVCFLKNLINLTMSSTAGVGELCNFLLGVTFVVPAGLVYKYRKDRWGALWGSLLGAVVMAVLSFPINYWITYPFYTATMYPLEAILGLYQAINPAVQNLAQALLWFNCPFTLFKALCDVAITFVLYKKISPLLQGKIAR</sequence>
<comment type="function">
    <text evidence="8">Probably a riboflavin-binding protein that interacts with the energy-coupling factor (ECF) ABC-transporter complex.</text>
</comment>
<dbReference type="InterPro" id="IPR024529">
    <property type="entry name" value="ECF_trnsprt_substrate-spec"/>
</dbReference>
<dbReference type="GO" id="GO:0032217">
    <property type="term" value="F:riboflavin transmembrane transporter activity"/>
    <property type="evidence" value="ECO:0007669"/>
    <property type="project" value="UniProtKB-UniRule"/>
</dbReference>
<evidence type="ECO:0000256" key="8">
    <source>
        <dbReference type="PIRNR" id="PIRNR037778"/>
    </source>
</evidence>
<dbReference type="InterPro" id="IPR025720">
    <property type="entry name" value="RibU"/>
</dbReference>
<evidence type="ECO:0000256" key="6">
    <source>
        <dbReference type="ARBA" id="ARBA00022989"/>
    </source>
</evidence>
<keyword evidence="3 8" id="KW-0813">Transport</keyword>
<dbReference type="PIRSF" id="PIRSF037778">
    <property type="entry name" value="UCP037778_transp_RibU"/>
    <property type="match status" value="1"/>
</dbReference>
<dbReference type="Pfam" id="PF12822">
    <property type="entry name" value="ECF_trnsprt"/>
    <property type="match status" value="1"/>
</dbReference>
<evidence type="ECO:0000313" key="11">
    <source>
        <dbReference type="Proteomes" id="UP000826793"/>
    </source>
</evidence>
<comment type="subcellular location">
    <subcellularLocation>
        <location evidence="1">Cell membrane</location>
        <topology evidence="1">Multi-pass membrane protein</topology>
    </subcellularLocation>
</comment>
<organism evidence="10 11">
    <name type="scientific">Candidatus Acutalibacter pullicola</name>
    <dbReference type="NCBI Taxonomy" id="2838417"/>
    <lineage>
        <taxon>Bacteria</taxon>
        <taxon>Bacillati</taxon>
        <taxon>Bacillota</taxon>
        <taxon>Clostridia</taxon>
        <taxon>Eubacteriales</taxon>
        <taxon>Acutalibacteraceae</taxon>
        <taxon>Acutalibacter</taxon>
    </lineage>
</organism>
<evidence type="ECO:0000256" key="9">
    <source>
        <dbReference type="SAM" id="Phobius"/>
    </source>
</evidence>